<evidence type="ECO:0000256" key="1">
    <source>
        <dbReference type="ARBA" id="ARBA00001974"/>
    </source>
</evidence>
<comment type="similarity">
    <text evidence="9">In the N-terminal section; belongs to the FAD-binding oxidoreductase type 6 family.</text>
</comment>
<dbReference type="InterPro" id="IPR001041">
    <property type="entry name" value="2Fe-2S_ferredoxin-type"/>
</dbReference>
<dbReference type="PANTHER" id="PTHR47354">
    <property type="entry name" value="NADH OXIDOREDUCTASE HCR"/>
    <property type="match status" value="1"/>
</dbReference>
<evidence type="ECO:0000256" key="5">
    <source>
        <dbReference type="ARBA" id="ARBA00022827"/>
    </source>
</evidence>
<evidence type="ECO:0000259" key="10">
    <source>
        <dbReference type="PROSITE" id="PS51085"/>
    </source>
</evidence>
<dbReference type="CDD" id="cd00207">
    <property type="entry name" value="fer2"/>
    <property type="match status" value="1"/>
</dbReference>
<dbReference type="Gene3D" id="3.10.20.30">
    <property type="match status" value="1"/>
</dbReference>
<comment type="cofactor">
    <cofactor evidence="1">
        <name>FAD</name>
        <dbReference type="ChEBI" id="CHEBI:57692"/>
    </cofactor>
</comment>
<dbReference type="PANTHER" id="PTHR47354:SF6">
    <property type="entry name" value="NADH OXIDOREDUCTASE HCR"/>
    <property type="match status" value="1"/>
</dbReference>
<keyword evidence="5" id="KW-0274">FAD</keyword>
<dbReference type="SUPFAM" id="SSF52343">
    <property type="entry name" value="Ferredoxin reductase-like, C-terminal NADP-linked domain"/>
    <property type="match status" value="1"/>
</dbReference>
<gene>
    <name evidence="12" type="ORF">BSU04_38875</name>
</gene>
<keyword evidence="3" id="KW-0001">2Fe-2S</keyword>
<evidence type="ECO:0000256" key="9">
    <source>
        <dbReference type="ARBA" id="ARBA00061434"/>
    </source>
</evidence>
<dbReference type="SUPFAM" id="SSF63380">
    <property type="entry name" value="Riboflavin synthase domain-like"/>
    <property type="match status" value="1"/>
</dbReference>
<dbReference type="Proteomes" id="UP000214720">
    <property type="component" value="Unassembled WGS sequence"/>
</dbReference>
<dbReference type="Gene3D" id="3.40.50.80">
    <property type="entry name" value="Nucleotide-binding domain of ferredoxin-NADP reductase (FNR) module"/>
    <property type="match status" value="1"/>
</dbReference>
<keyword evidence="7" id="KW-0408">Iron</keyword>
<dbReference type="Pfam" id="PF00175">
    <property type="entry name" value="NAD_binding_1"/>
    <property type="match status" value="1"/>
</dbReference>
<dbReference type="InterPro" id="IPR036010">
    <property type="entry name" value="2Fe-2S_ferredoxin-like_sf"/>
</dbReference>
<proteinExistence type="inferred from homology"/>
<keyword evidence="8" id="KW-0411">Iron-sulfur</keyword>
<evidence type="ECO:0000256" key="8">
    <source>
        <dbReference type="ARBA" id="ARBA00023014"/>
    </source>
</evidence>
<feature type="domain" description="FAD-binding FR-type" evidence="11">
    <location>
        <begin position="22"/>
        <end position="128"/>
    </location>
</feature>
<dbReference type="AlphaFoldDB" id="A0A226WPE5"/>
<dbReference type="Gene3D" id="2.40.30.10">
    <property type="entry name" value="Translation factors"/>
    <property type="match status" value="1"/>
</dbReference>
<dbReference type="Pfam" id="PF00111">
    <property type="entry name" value="Fer2"/>
    <property type="match status" value="1"/>
</dbReference>
<dbReference type="GO" id="GO:0051537">
    <property type="term" value="F:2 iron, 2 sulfur cluster binding"/>
    <property type="evidence" value="ECO:0007669"/>
    <property type="project" value="UniProtKB-KW"/>
</dbReference>
<dbReference type="PROSITE" id="PS51085">
    <property type="entry name" value="2FE2S_FER_2"/>
    <property type="match status" value="1"/>
</dbReference>
<feature type="domain" description="2Fe-2S ferredoxin-type" evidence="10">
    <location>
        <begin position="280"/>
        <end position="364"/>
    </location>
</feature>
<dbReference type="InterPro" id="IPR006058">
    <property type="entry name" value="2Fe2S_fd_BS"/>
</dbReference>
<dbReference type="Pfam" id="PF00970">
    <property type="entry name" value="FAD_binding_6"/>
    <property type="match status" value="1"/>
</dbReference>
<evidence type="ECO:0000256" key="4">
    <source>
        <dbReference type="ARBA" id="ARBA00022723"/>
    </source>
</evidence>
<dbReference type="InterPro" id="IPR008333">
    <property type="entry name" value="Cbr1-like_FAD-bd_dom"/>
</dbReference>
<dbReference type="InterPro" id="IPR012675">
    <property type="entry name" value="Beta-grasp_dom_sf"/>
</dbReference>
<dbReference type="GO" id="GO:0046872">
    <property type="term" value="F:metal ion binding"/>
    <property type="evidence" value="ECO:0007669"/>
    <property type="project" value="UniProtKB-KW"/>
</dbReference>
<dbReference type="InterPro" id="IPR050415">
    <property type="entry name" value="MRET"/>
</dbReference>
<name>A0A226WPE5_CABSO</name>
<sequence>MADDLDDIDALEAPFPDTPDAPMDRILECVAVRCESPDVKTFVLRDTARDAPRFAAGQSMLLTLDIDGERVDRTFSIASAPSTVAGDKALELTLKRQPAGRVTRWLHDELSPGMHVRSRYPLGVFRLDAMPQGPLALVSAGSGASPLMSMLRTLARHAPKQDVAWFHAARRVEDILFADEIATLQARMPKLQASVTLSLPGPGWFGLRGRVSRRLIAAAMPDFFTREVYCCGPTSFMDDVRRIHAADGARHARFHVEHFGAPTVSTSPADRAASDADTDTRFDVTLGDKHFTARAGETVLMAASRQQVVISCGCASGICGTCKLHKRSGAVEMHHQGGLSPHDEAKGFILACSSRPLSDLVLDF</sequence>
<evidence type="ECO:0000256" key="2">
    <source>
        <dbReference type="ARBA" id="ARBA00022630"/>
    </source>
</evidence>
<protein>
    <submittedName>
        <fullName evidence="12">Flavodoxin reductases (Ferredoxin-NADPH reductases) family 1</fullName>
    </submittedName>
</protein>
<comment type="caution">
    <text evidence="12">The sequence shown here is derived from an EMBL/GenBank/DDBJ whole genome shotgun (WGS) entry which is preliminary data.</text>
</comment>
<dbReference type="PROSITE" id="PS00197">
    <property type="entry name" value="2FE2S_FER_1"/>
    <property type="match status" value="1"/>
</dbReference>
<evidence type="ECO:0000256" key="3">
    <source>
        <dbReference type="ARBA" id="ARBA00022714"/>
    </source>
</evidence>
<evidence type="ECO:0000313" key="12">
    <source>
        <dbReference type="EMBL" id="OXC73056.1"/>
    </source>
</evidence>
<evidence type="ECO:0000256" key="6">
    <source>
        <dbReference type="ARBA" id="ARBA00023002"/>
    </source>
</evidence>
<keyword evidence="6" id="KW-0560">Oxidoreductase</keyword>
<dbReference type="PRINTS" id="PR00410">
    <property type="entry name" value="PHEHYDRXLASE"/>
</dbReference>
<evidence type="ECO:0000256" key="7">
    <source>
        <dbReference type="ARBA" id="ARBA00023004"/>
    </source>
</evidence>
<dbReference type="GO" id="GO:0016491">
    <property type="term" value="F:oxidoreductase activity"/>
    <property type="evidence" value="ECO:0007669"/>
    <property type="project" value="UniProtKB-KW"/>
</dbReference>
<dbReference type="InterPro" id="IPR017927">
    <property type="entry name" value="FAD-bd_FR_type"/>
</dbReference>
<keyword evidence="2" id="KW-0285">Flavoprotein</keyword>
<dbReference type="InterPro" id="IPR039261">
    <property type="entry name" value="FNR_nucleotide-bd"/>
</dbReference>
<dbReference type="EMBL" id="MTHB01000257">
    <property type="protein sequence ID" value="OXC73056.1"/>
    <property type="molecule type" value="Genomic_DNA"/>
</dbReference>
<dbReference type="InterPro" id="IPR017938">
    <property type="entry name" value="Riboflavin_synthase-like_b-brl"/>
</dbReference>
<evidence type="ECO:0000259" key="11">
    <source>
        <dbReference type="PROSITE" id="PS51384"/>
    </source>
</evidence>
<organism evidence="12 13">
    <name type="scientific">Caballeronia sordidicola</name>
    <name type="common">Burkholderia sordidicola</name>
    <dbReference type="NCBI Taxonomy" id="196367"/>
    <lineage>
        <taxon>Bacteria</taxon>
        <taxon>Pseudomonadati</taxon>
        <taxon>Pseudomonadota</taxon>
        <taxon>Betaproteobacteria</taxon>
        <taxon>Burkholderiales</taxon>
        <taxon>Burkholderiaceae</taxon>
        <taxon>Caballeronia</taxon>
    </lineage>
</organism>
<dbReference type="PROSITE" id="PS51384">
    <property type="entry name" value="FAD_FR"/>
    <property type="match status" value="1"/>
</dbReference>
<dbReference type="InterPro" id="IPR001433">
    <property type="entry name" value="OxRdtase_FAD/NAD-bd"/>
</dbReference>
<dbReference type="SUPFAM" id="SSF54292">
    <property type="entry name" value="2Fe-2S ferredoxin-like"/>
    <property type="match status" value="1"/>
</dbReference>
<accession>A0A226WPE5</accession>
<evidence type="ECO:0000313" key="13">
    <source>
        <dbReference type="Proteomes" id="UP000214720"/>
    </source>
</evidence>
<keyword evidence="4" id="KW-0479">Metal-binding</keyword>
<dbReference type="RefSeq" id="WP_179258572.1">
    <property type="nucleotide sequence ID" value="NZ_MTHB01000257.1"/>
</dbReference>
<reference evidence="13" key="1">
    <citation type="submission" date="2017-01" db="EMBL/GenBank/DDBJ databases">
        <title>Genome Analysis of Deinococcus marmoris KOPRI26562.</title>
        <authorList>
            <person name="Kim J.H."/>
            <person name="Oh H.-M."/>
        </authorList>
    </citation>
    <scope>NUCLEOTIDE SEQUENCE [LARGE SCALE GENOMIC DNA]</scope>
    <source>
        <strain evidence="13">PAMC 26633</strain>
    </source>
</reference>